<proteinExistence type="predicted"/>
<dbReference type="GeneID" id="40752369"/>
<dbReference type="Proteomes" id="UP000030706">
    <property type="component" value="Unassembled WGS sequence"/>
</dbReference>
<evidence type="ECO:0000256" key="1">
    <source>
        <dbReference type="SAM" id="MobiDB-lite"/>
    </source>
</evidence>
<gene>
    <name evidence="2" type="ORF">M438DRAFT_410035</name>
</gene>
<dbReference type="HOGENOM" id="CLU_677889_0_0_1"/>
<feature type="region of interest" description="Disordered" evidence="1">
    <location>
        <begin position="355"/>
        <end position="391"/>
    </location>
</feature>
<sequence length="406" mass="45165">MYKMVNEPKTGTTQWANELMRCFGAPASYVVKGGELVRVFAGGDDGDANEEEDEEEVTDGDEEEEDVGLGLSQLPGHDAEDDEDEDDEDEDAGEGDDEEEEEDGIPTEGEGTSVEEGDVDEILDFRQYGPGRAVKNTIPRFAWLLVRWVDKSRPESWLDSAALHAPVKIAAFWSAEGLRPKFTIAFTILEIMRSRDVHMNQHVEEVDVVDVQLLSEFEVWVRGEMERMAMATDAGTRTAEDVQQVKVDRKLGLHVLNGGHVTENTSDVDTDAMMAGLLRRRNSRRSARVTRRNEEADAGVIQGVSEVHESQFNMTYNEGVSCLQLIREVEKEGECDMATGVRLVVCVHVSQSAGNTRKHVEESQVPAKRETNGGRSGAEREDAITEEGQSRQKQARTGCVWVYVVE</sequence>
<feature type="compositionally biased region" description="Acidic residues" evidence="1">
    <location>
        <begin position="79"/>
        <end position="105"/>
    </location>
</feature>
<organism evidence="2 3">
    <name type="scientific">Aureobasidium pullulans EXF-150</name>
    <dbReference type="NCBI Taxonomy" id="1043002"/>
    <lineage>
        <taxon>Eukaryota</taxon>
        <taxon>Fungi</taxon>
        <taxon>Dikarya</taxon>
        <taxon>Ascomycota</taxon>
        <taxon>Pezizomycotina</taxon>
        <taxon>Dothideomycetes</taxon>
        <taxon>Dothideomycetidae</taxon>
        <taxon>Dothideales</taxon>
        <taxon>Saccotheciaceae</taxon>
        <taxon>Aureobasidium</taxon>
    </lineage>
</organism>
<name>A0A074XVQ3_AURPU</name>
<reference evidence="2 3" key="1">
    <citation type="journal article" date="2014" name="BMC Genomics">
        <title>Genome sequencing of four Aureobasidium pullulans varieties: biotechnological potential, stress tolerance, and description of new species.</title>
        <authorList>
            <person name="Gostin Ar C."/>
            <person name="Ohm R.A."/>
            <person name="Kogej T."/>
            <person name="Sonjak S."/>
            <person name="Turk M."/>
            <person name="Zajc J."/>
            <person name="Zalar P."/>
            <person name="Grube M."/>
            <person name="Sun H."/>
            <person name="Han J."/>
            <person name="Sharma A."/>
            <person name="Chiniquy J."/>
            <person name="Ngan C.Y."/>
            <person name="Lipzen A."/>
            <person name="Barry K."/>
            <person name="Grigoriev I.V."/>
            <person name="Gunde-Cimerman N."/>
        </authorList>
    </citation>
    <scope>NUCLEOTIDE SEQUENCE [LARGE SCALE GENOMIC DNA]</scope>
    <source>
        <strain evidence="2 3">EXF-150</strain>
    </source>
</reference>
<keyword evidence="3" id="KW-1185">Reference proteome</keyword>
<dbReference type="AlphaFoldDB" id="A0A074XVQ3"/>
<protein>
    <submittedName>
        <fullName evidence="2">Uncharacterized protein</fullName>
    </submittedName>
</protein>
<dbReference type="EMBL" id="KL585015">
    <property type="protein sequence ID" value="KEQ78751.1"/>
    <property type="molecule type" value="Genomic_DNA"/>
</dbReference>
<accession>A0A074XVQ3</accession>
<feature type="compositionally biased region" description="Basic and acidic residues" evidence="1">
    <location>
        <begin position="358"/>
        <end position="383"/>
    </location>
</feature>
<evidence type="ECO:0000313" key="2">
    <source>
        <dbReference type="EMBL" id="KEQ78751.1"/>
    </source>
</evidence>
<feature type="region of interest" description="Disordered" evidence="1">
    <location>
        <begin position="41"/>
        <end position="119"/>
    </location>
</feature>
<evidence type="ECO:0000313" key="3">
    <source>
        <dbReference type="Proteomes" id="UP000030706"/>
    </source>
</evidence>
<dbReference type="RefSeq" id="XP_029754938.1">
    <property type="nucleotide sequence ID" value="XM_029910063.1"/>
</dbReference>
<feature type="compositionally biased region" description="Acidic residues" evidence="1">
    <location>
        <begin position="44"/>
        <end position="67"/>
    </location>
</feature>